<sequence length="77" mass="8492">MEISLIPVVAITVGIYTYTKAKKNRMAQAIGAAIMPGLFIGALIWCLISGYFGIIFLDIAIAVILIAYLYFGFIRFK</sequence>
<organism evidence="2 3">
    <name type="scientific">Succiniclasticum ruminis DSM 9236</name>
    <dbReference type="NCBI Taxonomy" id="1123323"/>
    <lineage>
        <taxon>Bacteria</taxon>
        <taxon>Bacillati</taxon>
        <taxon>Bacillota</taxon>
        <taxon>Negativicutes</taxon>
        <taxon>Acidaminococcales</taxon>
        <taxon>Acidaminococcaceae</taxon>
        <taxon>Succiniclasticum</taxon>
    </lineage>
</organism>
<dbReference type="Proteomes" id="UP000198896">
    <property type="component" value="Unassembled WGS sequence"/>
</dbReference>
<keyword evidence="1" id="KW-0812">Transmembrane</keyword>
<accession>A0A1I1Y9W8</accession>
<dbReference type="AlphaFoldDB" id="A0A1I1Y9W8"/>
<evidence type="ECO:0000256" key="1">
    <source>
        <dbReference type="SAM" id="Phobius"/>
    </source>
</evidence>
<evidence type="ECO:0000313" key="2">
    <source>
        <dbReference type="EMBL" id="SFE16377.1"/>
    </source>
</evidence>
<dbReference type="EMBL" id="FONL01000002">
    <property type="protein sequence ID" value="SFE16377.1"/>
    <property type="molecule type" value="Genomic_DNA"/>
</dbReference>
<protein>
    <submittedName>
        <fullName evidence="2">Uncharacterized protein</fullName>
    </submittedName>
</protein>
<gene>
    <name evidence="2" type="ORF">SAMN05216245_102106</name>
</gene>
<feature type="transmembrane region" description="Helical" evidence="1">
    <location>
        <begin position="26"/>
        <end position="45"/>
    </location>
</feature>
<feature type="transmembrane region" description="Helical" evidence="1">
    <location>
        <begin position="51"/>
        <end position="71"/>
    </location>
</feature>
<keyword evidence="1" id="KW-0472">Membrane</keyword>
<keyword evidence="3" id="KW-1185">Reference proteome</keyword>
<proteinExistence type="predicted"/>
<keyword evidence="1" id="KW-1133">Transmembrane helix</keyword>
<evidence type="ECO:0000313" key="3">
    <source>
        <dbReference type="Proteomes" id="UP000198896"/>
    </source>
</evidence>
<name>A0A1I1Y9W8_9FIRM</name>
<reference evidence="2 3" key="1">
    <citation type="submission" date="2016-10" db="EMBL/GenBank/DDBJ databases">
        <authorList>
            <person name="de Groot N.N."/>
        </authorList>
    </citation>
    <scope>NUCLEOTIDE SEQUENCE [LARGE SCALE GENOMIC DNA]</scope>
    <source>
        <strain evidence="2 3">DSM 9236</strain>
    </source>
</reference>